<name>A0AAD6ZPW7_9AGAR</name>
<keyword evidence="3" id="KW-1185">Reference proteome</keyword>
<dbReference type="Pfam" id="PF00067">
    <property type="entry name" value="p450"/>
    <property type="match status" value="1"/>
</dbReference>
<dbReference type="AlphaFoldDB" id="A0AAD6ZPW7"/>
<dbReference type="GO" id="GO:0016705">
    <property type="term" value="F:oxidoreductase activity, acting on paired donors, with incorporation or reduction of molecular oxygen"/>
    <property type="evidence" value="ECO:0007669"/>
    <property type="project" value="InterPro"/>
</dbReference>
<feature type="transmembrane region" description="Helical" evidence="1">
    <location>
        <begin position="15"/>
        <end position="34"/>
    </location>
</feature>
<dbReference type="GO" id="GO:0004497">
    <property type="term" value="F:monooxygenase activity"/>
    <property type="evidence" value="ECO:0007669"/>
    <property type="project" value="InterPro"/>
</dbReference>
<dbReference type="SUPFAM" id="SSF48264">
    <property type="entry name" value="Cytochrome P450"/>
    <property type="match status" value="1"/>
</dbReference>
<dbReference type="GO" id="GO:0005506">
    <property type="term" value="F:iron ion binding"/>
    <property type="evidence" value="ECO:0007669"/>
    <property type="project" value="InterPro"/>
</dbReference>
<dbReference type="GO" id="GO:0020037">
    <property type="term" value="F:heme binding"/>
    <property type="evidence" value="ECO:0007669"/>
    <property type="project" value="InterPro"/>
</dbReference>
<dbReference type="Proteomes" id="UP001218218">
    <property type="component" value="Unassembled WGS sequence"/>
</dbReference>
<proteinExistence type="predicted"/>
<dbReference type="Gene3D" id="1.10.630.10">
    <property type="entry name" value="Cytochrome P450"/>
    <property type="match status" value="1"/>
</dbReference>
<protein>
    <submittedName>
        <fullName evidence="2">Uncharacterized protein</fullName>
    </submittedName>
</protein>
<evidence type="ECO:0000313" key="2">
    <source>
        <dbReference type="EMBL" id="KAJ7333934.1"/>
    </source>
</evidence>
<keyword evidence="1" id="KW-0812">Transmembrane</keyword>
<keyword evidence="1" id="KW-1133">Transmembrane helix</keyword>
<keyword evidence="1" id="KW-0472">Membrane</keyword>
<evidence type="ECO:0000256" key="1">
    <source>
        <dbReference type="SAM" id="Phobius"/>
    </source>
</evidence>
<gene>
    <name evidence="2" type="ORF">DFH08DRAFT_814004</name>
</gene>
<reference evidence="2" key="1">
    <citation type="submission" date="2023-03" db="EMBL/GenBank/DDBJ databases">
        <title>Massive genome expansion in bonnet fungi (Mycena s.s.) driven by repeated elements and novel gene families across ecological guilds.</title>
        <authorList>
            <consortium name="Lawrence Berkeley National Laboratory"/>
            <person name="Harder C.B."/>
            <person name="Miyauchi S."/>
            <person name="Viragh M."/>
            <person name="Kuo A."/>
            <person name="Thoen E."/>
            <person name="Andreopoulos B."/>
            <person name="Lu D."/>
            <person name="Skrede I."/>
            <person name="Drula E."/>
            <person name="Henrissat B."/>
            <person name="Morin E."/>
            <person name="Kohler A."/>
            <person name="Barry K."/>
            <person name="LaButti K."/>
            <person name="Morin E."/>
            <person name="Salamov A."/>
            <person name="Lipzen A."/>
            <person name="Mereny Z."/>
            <person name="Hegedus B."/>
            <person name="Baldrian P."/>
            <person name="Stursova M."/>
            <person name="Weitz H."/>
            <person name="Taylor A."/>
            <person name="Grigoriev I.V."/>
            <person name="Nagy L.G."/>
            <person name="Martin F."/>
            <person name="Kauserud H."/>
        </authorList>
    </citation>
    <scope>NUCLEOTIDE SEQUENCE</scope>
    <source>
        <strain evidence="2">CBHHK002</strain>
    </source>
</reference>
<dbReference type="InterPro" id="IPR036396">
    <property type="entry name" value="Cyt_P450_sf"/>
</dbReference>
<accession>A0AAD6ZPW7</accession>
<evidence type="ECO:0000313" key="3">
    <source>
        <dbReference type="Proteomes" id="UP001218218"/>
    </source>
</evidence>
<comment type="caution">
    <text evidence="2">The sequence shown here is derived from an EMBL/GenBank/DDBJ whole genome shotgun (WGS) entry which is preliminary data.</text>
</comment>
<organism evidence="2 3">
    <name type="scientific">Mycena albidolilacea</name>
    <dbReference type="NCBI Taxonomy" id="1033008"/>
    <lineage>
        <taxon>Eukaryota</taxon>
        <taxon>Fungi</taxon>
        <taxon>Dikarya</taxon>
        <taxon>Basidiomycota</taxon>
        <taxon>Agaricomycotina</taxon>
        <taxon>Agaricomycetes</taxon>
        <taxon>Agaricomycetidae</taxon>
        <taxon>Agaricales</taxon>
        <taxon>Marasmiineae</taxon>
        <taxon>Mycenaceae</taxon>
        <taxon>Mycena</taxon>
    </lineage>
</organism>
<sequence length="197" mass="22065">MSTSFKFFGSVKGDARYAILIAGLITLLGVYRSLRRSAIRQINGPPSPSWLFGDMQQLMPPYGNDCKYNLLYLARSTRAPDLREKLRAEIHTTVGNACFRGAVYDSMPLLNAFIKEALRLRYPTEAISECMAVKDVFIPLADGIRTSRGEHISCLPIREGQIVNLGIASYQRLESCWGDGAQAKKLLVWAATKFRRD</sequence>
<dbReference type="InterPro" id="IPR001128">
    <property type="entry name" value="Cyt_P450"/>
</dbReference>
<dbReference type="EMBL" id="JARIHO010000033">
    <property type="protein sequence ID" value="KAJ7333934.1"/>
    <property type="molecule type" value="Genomic_DNA"/>
</dbReference>